<dbReference type="AlphaFoldDB" id="A0A9P1BGZ7"/>
<comment type="caution">
    <text evidence="1">The sequence shown here is derived from an EMBL/GenBank/DDBJ whole genome shotgun (WGS) entry which is preliminary data.</text>
</comment>
<dbReference type="EMBL" id="CAMXCT030000060">
    <property type="protein sequence ID" value="CAL4760544.1"/>
    <property type="molecule type" value="Genomic_DNA"/>
</dbReference>
<organism evidence="1">
    <name type="scientific">Cladocopium goreaui</name>
    <dbReference type="NCBI Taxonomy" id="2562237"/>
    <lineage>
        <taxon>Eukaryota</taxon>
        <taxon>Sar</taxon>
        <taxon>Alveolata</taxon>
        <taxon>Dinophyceae</taxon>
        <taxon>Suessiales</taxon>
        <taxon>Symbiodiniaceae</taxon>
        <taxon>Cladocopium</taxon>
    </lineage>
</organism>
<accession>A0A9P1BGZ7</accession>
<reference evidence="1" key="1">
    <citation type="submission" date="2022-10" db="EMBL/GenBank/DDBJ databases">
        <authorList>
            <person name="Chen Y."/>
            <person name="Dougan E. K."/>
            <person name="Chan C."/>
            <person name="Rhodes N."/>
            <person name="Thang M."/>
        </authorList>
    </citation>
    <scope>NUCLEOTIDE SEQUENCE</scope>
</reference>
<dbReference type="EMBL" id="CAMXCT020000060">
    <property type="protein sequence ID" value="CAL1126607.1"/>
    <property type="molecule type" value="Genomic_DNA"/>
</dbReference>
<evidence type="ECO:0000313" key="3">
    <source>
        <dbReference type="EMBL" id="CAL4760544.1"/>
    </source>
</evidence>
<evidence type="ECO:0000313" key="4">
    <source>
        <dbReference type="Proteomes" id="UP001152797"/>
    </source>
</evidence>
<sequence>MDLSVLRLALHEGYASPERLNEVPKEVQRHPASLDKILELVGLCAQLSSPNATADGEASWPALRWASQSFLSWANQSWDKIGVERLIEHLLLIWQMKTIFLVFYIGSLGSM</sequence>
<dbReference type="Proteomes" id="UP001152797">
    <property type="component" value="Unassembled WGS sequence"/>
</dbReference>
<keyword evidence="4" id="KW-1185">Reference proteome</keyword>
<dbReference type="EMBL" id="CAMXCT010000060">
    <property type="protein sequence ID" value="CAI3973232.1"/>
    <property type="molecule type" value="Genomic_DNA"/>
</dbReference>
<gene>
    <name evidence="1" type="ORF">C1SCF055_LOCUS1753</name>
</gene>
<name>A0A9P1BGZ7_9DINO</name>
<reference evidence="2" key="2">
    <citation type="submission" date="2024-04" db="EMBL/GenBank/DDBJ databases">
        <authorList>
            <person name="Chen Y."/>
            <person name="Shah S."/>
            <person name="Dougan E. K."/>
            <person name="Thang M."/>
            <person name="Chan C."/>
        </authorList>
    </citation>
    <scope>NUCLEOTIDE SEQUENCE [LARGE SCALE GENOMIC DNA]</scope>
</reference>
<evidence type="ECO:0000313" key="1">
    <source>
        <dbReference type="EMBL" id="CAI3973232.1"/>
    </source>
</evidence>
<protein>
    <submittedName>
        <fullName evidence="3">Pentatricopeptide repeat-containing protein</fullName>
    </submittedName>
</protein>
<proteinExistence type="predicted"/>
<evidence type="ECO:0000313" key="2">
    <source>
        <dbReference type="EMBL" id="CAL1126607.1"/>
    </source>
</evidence>